<proteinExistence type="predicted"/>
<dbReference type="GO" id="GO:0005198">
    <property type="term" value="F:structural molecule activity"/>
    <property type="evidence" value="ECO:0007669"/>
    <property type="project" value="InterPro"/>
</dbReference>
<keyword evidence="1" id="KW-0282">Flagellum</keyword>
<dbReference type="PANTHER" id="PTHR42792">
    <property type="entry name" value="FLAGELLIN"/>
    <property type="match status" value="1"/>
</dbReference>
<evidence type="ECO:0000313" key="1">
    <source>
        <dbReference type="EMBL" id="AVO38841.1"/>
    </source>
</evidence>
<keyword evidence="2" id="KW-1185">Reference proteome</keyword>
<accession>A0A2S0MSX3</accession>
<keyword evidence="1" id="KW-0966">Cell projection</keyword>
<sequence length="335" mass="35424">MTVTSIGDLAQSLVLRSRVTQIKTEITTLTGELASGQTADLTGRLGNDLSHLTDIDRNLTRLRGFAIAAKEAQLFAAMAQESLGLLQNATGPLANTLLQATSTNVAEVRQQASVQARVDLETAISALNGQVAGRSVFAGTATDRMPLLTADDLLAELRMVVAGQGTATDVAQAAAAWFDDPAGFTATIYQGAATPLAAFQVGPGQSVTLPVRADDAVLRDLLKDLAIAALADDPALALDAAEQTELYRRTGEGLIAGQDRLTGMRAELGYSEARIEAVLVRNTSEQNSYQLARNALAQADPFETAARLEEVQVQLEALYAVTVRTSNLTLLNFLK</sequence>
<dbReference type="PANTHER" id="PTHR42792:SF1">
    <property type="entry name" value="FLAGELLAR HOOK-ASSOCIATED PROTEIN 3"/>
    <property type="match status" value="1"/>
</dbReference>
<organism evidence="1 2">
    <name type="scientific">Pukyongiella litopenaei</name>
    <dbReference type="NCBI Taxonomy" id="2605946"/>
    <lineage>
        <taxon>Bacteria</taxon>
        <taxon>Pseudomonadati</taxon>
        <taxon>Pseudomonadota</taxon>
        <taxon>Alphaproteobacteria</taxon>
        <taxon>Rhodobacterales</taxon>
        <taxon>Paracoccaceae</taxon>
        <taxon>Pukyongiella</taxon>
    </lineage>
</organism>
<dbReference type="InterPro" id="IPR001492">
    <property type="entry name" value="Flagellin"/>
</dbReference>
<gene>
    <name evidence="1" type="ORF">C6Y53_14805</name>
</gene>
<evidence type="ECO:0000313" key="2">
    <source>
        <dbReference type="Proteomes" id="UP000237655"/>
    </source>
</evidence>
<reference evidence="2" key="1">
    <citation type="submission" date="2018-03" db="EMBL/GenBank/DDBJ databases">
        <title>Genomic analysis of the strain SH-1 isolated from shrimp intestine.</title>
        <authorList>
            <person name="Kim Y.-S."/>
            <person name="Kim S.-E."/>
            <person name="Kim K.-H."/>
        </authorList>
    </citation>
    <scope>NUCLEOTIDE SEQUENCE [LARGE SCALE GENOMIC DNA]</scope>
    <source>
        <strain evidence="2">SH-1</strain>
    </source>
</reference>
<dbReference type="EMBL" id="CP027665">
    <property type="protein sequence ID" value="AVO38841.1"/>
    <property type="molecule type" value="Genomic_DNA"/>
</dbReference>
<keyword evidence="1" id="KW-0969">Cilium</keyword>
<name>A0A2S0MSX3_9RHOB</name>
<dbReference type="Proteomes" id="UP000237655">
    <property type="component" value="Chromosome"/>
</dbReference>
<dbReference type="RefSeq" id="WP_106473151.1">
    <property type="nucleotide sequence ID" value="NZ_CP027665.1"/>
</dbReference>
<protein>
    <submittedName>
        <fullName evidence="1">Flagellar biosynthesis protein FlgL</fullName>
    </submittedName>
</protein>
<dbReference type="KEGG" id="thas:C6Y53_14805"/>
<dbReference type="GO" id="GO:0009288">
    <property type="term" value="C:bacterial-type flagellum"/>
    <property type="evidence" value="ECO:0007669"/>
    <property type="project" value="UniProtKB-SubCell"/>
</dbReference>
<dbReference type="SUPFAM" id="SSF64518">
    <property type="entry name" value="Phase 1 flagellin"/>
    <property type="match status" value="1"/>
</dbReference>
<dbReference type="AlphaFoldDB" id="A0A2S0MSX3"/>